<reference evidence="2" key="1">
    <citation type="journal article" date="2022" name="bioRxiv">
        <title>Sequencing and chromosome-scale assembly of the giantPleurodeles waltlgenome.</title>
        <authorList>
            <person name="Brown T."/>
            <person name="Elewa A."/>
            <person name="Iarovenko S."/>
            <person name="Subramanian E."/>
            <person name="Araus A.J."/>
            <person name="Petzold A."/>
            <person name="Susuki M."/>
            <person name="Suzuki K.-i.T."/>
            <person name="Hayashi T."/>
            <person name="Toyoda A."/>
            <person name="Oliveira C."/>
            <person name="Osipova E."/>
            <person name="Leigh N.D."/>
            <person name="Simon A."/>
            <person name="Yun M.H."/>
        </authorList>
    </citation>
    <scope>NUCLEOTIDE SEQUENCE</scope>
    <source>
        <strain evidence="2">20211129_DDA</strain>
        <tissue evidence="2">Liver</tissue>
    </source>
</reference>
<feature type="region of interest" description="Disordered" evidence="1">
    <location>
        <begin position="1"/>
        <end position="27"/>
    </location>
</feature>
<name>A0AAV7WGK9_PLEWA</name>
<dbReference type="EMBL" id="JANPWB010000001">
    <property type="protein sequence ID" value="KAJ1213183.1"/>
    <property type="molecule type" value="Genomic_DNA"/>
</dbReference>
<evidence type="ECO:0000313" key="2">
    <source>
        <dbReference type="EMBL" id="KAJ1213183.1"/>
    </source>
</evidence>
<sequence>MPVTTPETALKHPGGARPVGRKTEQSPVPAVHLRVILLSVAHSEASPCKVAAPEERRGGEQARSELAALGEHATMKTPQHLGITVIMRAPNLDPTPRQDKEPRRPQVLWQAKRCW</sequence>
<protein>
    <submittedName>
        <fullName evidence="2">Uncharacterized protein</fullName>
    </submittedName>
</protein>
<evidence type="ECO:0000313" key="3">
    <source>
        <dbReference type="Proteomes" id="UP001066276"/>
    </source>
</evidence>
<keyword evidence="3" id="KW-1185">Reference proteome</keyword>
<evidence type="ECO:0000256" key="1">
    <source>
        <dbReference type="SAM" id="MobiDB-lite"/>
    </source>
</evidence>
<dbReference type="Proteomes" id="UP001066276">
    <property type="component" value="Chromosome 1_1"/>
</dbReference>
<proteinExistence type="predicted"/>
<gene>
    <name evidence="2" type="ORF">NDU88_000822</name>
</gene>
<dbReference type="AlphaFoldDB" id="A0AAV7WGK9"/>
<accession>A0AAV7WGK9</accession>
<comment type="caution">
    <text evidence="2">The sequence shown here is derived from an EMBL/GenBank/DDBJ whole genome shotgun (WGS) entry which is preliminary data.</text>
</comment>
<organism evidence="2 3">
    <name type="scientific">Pleurodeles waltl</name>
    <name type="common">Iberian ribbed newt</name>
    <dbReference type="NCBI Taxonomy" id="8319"/>
    <lineage>
        <taxon>Eukaryota</taxon>
        <taxon>Metazoa</taxon>
        <taxon>Chordata</taxon>
        <taxon>Craniata</taxon>
        <taxon>Vertebrata</taxon>
        <taxon>Euteleostomi</taxon>
        <taxon>Amphibia</taxon>
        <taxon>Batrachia</taxon>
        <taxon>Caudata</taxon>
        <taxon>Salamandroidea</taxon>
        <taxon>Salamandridae</taxon>
        <taxon>Pleurodelinae</taxon>
        <taxon>Pleurodeles</taxon>
    </lineage>
</organism>